<dbReference type="Proteomes" id="UP000054279">
    <property type="component" value="Unassembled WGS sequence"/>
</dbReference>
<feature type="compositionally biased region" description="Low complexity" evidence="1">
    <location>
        <begin position="59"/>
        <end position="71"/>
    </location>
</feature>
<dbReference type="EMBL" id="KN837111">
    <property type="protein sequence ID" value="KIJ45540.1"/>
    <property type="molecule type" value="Genomic_DNA"/>
</dbReference>
<reference evidence="2 3" key="1">
    <citation type="submission" date="2014-06" db="EMBL/GenBank/DDBJ databases">
        <title>Evolutionary Origins and Diversification of the Mycorrhizal Mutualists.</title>
        <authorList>
            <consortium name="DOE Joint Genome Institute"/>
            <consortium name="Mycorrhizal Genomics Consortium"/>
            <person name="Kohler A."/>
            <person name="Kuo A."/>
            <person name="Nagy L.G."/>
            <person name="Floudas D."/>
            <person name="Copeland A."/>
            <person name="Barry K.W."/>
            <person name="Cichocki N."/>
            <person name="Veneault-Fourrey C."/>
            <person name="LaButti K."/>
            <person name="Lindquist E.A."/>
            <person name="Lipzen A."/>
            <person name="Lundell T."/>
            <person name="Morin E."/>
            <person name="Murat C."/>
            <person name="Riley R."/>
            <person name="Ohm R."/>
            <person name="Sun H."/>
            <person name="Tunlid A."/>
            <person name="Henrissat B."/>
            <person name="Grigoriev I.V."/>
            <person name="Hibbett D.S."/>
            <person name="Martin F."/>
        </authorList>
    </citation>
    <scope>NUCLEOTIDE SEQUENCE [LARGE SCALE GENOMIC DNA]</scope>
    <source>
        <strain evidence="2 3">SS14</strain>
    </source>
</reference>
<dbReference type="HOGENOM" id="CLU_142629_0_0_1"/>
<name>A0A0C9W1U8_SPHS4</name>
<dbReference type="OrthoDB" id="7344096at2759"/>
<sequence>LNYLVKVASDGKLRWARNNETVDTTAGKWKDLGNGMGVVPTEGEELAEASALRHRTSFDDSAPSSTSSEASHYLGTRADSNRIMRLLRGRFTVAGLTDRLLRKTASSSVKRNTWIYVTVCTL</sequence>
<accession>A0A0C9W1U8</accession>
<proteinExistence type="predicted"/>
<feature type="region of interest" description="Disordered" evidence="1">
    <location>
        <begin position="50"/>
        <end position="73"/>
    </location>
</feature>
<dbReference type="AlphaFoldDB" id="A0A0C9W1U8"/>
<evidence type="ECO:0000313" key="3">
    <source>
        <dbReference type="Proteomes" id="UP000054279"/>
    </source>
</evidence>
<gene>
    <name evidence="2" type="ORF">M422DRAFT_166294</name>
</gene>
<feature type="non-terminal residue" evidence="2">
    <location>
        <position position="1"/>
    </location>
</feature>
<evidence type="ECO:0000256" key="1">
    <source>
        <dbReference type="SAM" id="MobiDB-lite"/>
    </source>
</evidence>
<organism evidence="2 3">
    <name type="scientific">Sphaerobolus stellatus (strain SS14)</name>
    <dbReference type="NCBI Taxonomy" id="990650"/>
    <lineage>
        <taxon>Eukaryota</taxon>
        <taxon>Fungi</taxon>
        <taxon>Dikarya</taxon>
        <taxon>Basidiomycota</taxon>
        <taxon>Agaricomycotina</taxon>
        <taxon>Agaricomycetes</taxon>
        <taxon>Phallomycetidae</taxon>
        <taxon>Geastrales</taxon>
        <taxon>Sphaerobolaceae</taxon>
        <taxon>Sphaerobolus</taxon>
    </lineage>
</organism>
<evidence type="ECO:0000313" key="2">
    <source>
        <dbReference type="EMBL" id="KIJ45540.1"/>
    </source>
</evidence>
<keyword evidence="3" id="KW-1185">Reference proteome</keyword>
<protein>
    <submittedName>
        <fullName evidence="2">Uncharacterized protein</fullName>
    </submittedName>
</protein>